<feature type="domain" description="Major facilitator superfamily (MFS) profile" evidence="6">
    <location>
        <begin position="1"/>
        <end position="392"/>
    </location>
</feature>
<evidence type="ECO:0000313" key="8">
    <source>
        <dbReference type="Proteomes" id="UP000716446"/>
    </source>
</evidence>
<feature type="transmembrane region" description="Helical" evidence="5">
    <location>
        <begin position="259"/>
        <end position="278"/>
    </location>
</feature>
<dbReference type="InterPro" id="IPR011701">
    <property type="entry name" value="MFS"/>
</dbReference>
<evidence type="ECO:0000313" key="7">
    <source>
        <dbReference type="EMBL" id="CAD0090984.1"/>
    </source>
</evidence>
<comment type="caution">
    <text evidence="7">The sequence shown here is derived from an EMBL/GenBank/DDBJ whole genome shotgun (WGS) entry which is preliminary data.</text>
</comment>
<keyword evidence="2 5" id="KW-0812">Transmembrane</keyword>
<gene>
    <name evidence="7" type="ORF">AWRI4619_LOCUS6581</name>
</gene>
<evidence type="ECO:0000256" key="5">
    <source>
        <dbReference type="SAM" id="Phobius"/>
    </source>
</evidence>
<dbReference type="PROSITE" id="PS50850">
    <property type="entry name" value="MFS"/>
    <property type="match status" value="1"/>
</dbReference>
<feature type="non-terminal residue" evidence="7">
    <location>
        <position position="1"/>
    </location>
</feature>
<dbReference type="EMBL" id="CAIJEN010000009">
    <property type="protein sequence ID" value="CAD0090984.1"/>
    <property type="molecule type" value="Genomic_DNA"/>
</dbReference>
<keyword evidence="4 5" id="KW-0472">Membrane</keyword>
<dbReference type="Gene3D" id="1.20.1720.10">
    <property type="entry name" value="Multidrug resistance protein D"/>
    <property type="match status" value="1"/>
</dbReference>
<dbReference type="SUPFAM" id="SSF103473">
    <property type="entry name" value="MFS general substrate transporter"/>
    <property type="match status" value="1"/>
</dbReference>
<dbReference type="InterPro" id="IPR036259">
    <property type="entry name" value="MFS_trans_sf"/>
</dbReference>
<feature type="transmembrane region" description="Helical" evidence="5">
    <location>
        <begin position="47"/>
        <end position="67"/>
    </location>
</feature>
<sequence>RLDCGLARTGGELVAFRALQGVCNAMAIPASISVISTSVAKGRSRNLGFACLGFSGPLGSLLGLVLSGVFVDSVGWRPVFYLVAASSFALCGLGLWVLPRNVQCQADRSRSIRKQLMFDIDWVGTLLVGFGLATISYVLAMLSSDTHKIRRNPNMALLVLGISCIPASICWMSYRVKHDRPALIPNALWRDASFTSVCVMIAFANAVINGMELYSGLFFQQVQAISALEASLRILPALVMAVMANITCGCFVNRMPVMWVVVVSSALSAVLPLLMALVKPEWSYWNMAFVAQVLQPLSTNVLFTIDILVISAVFSPRTQALGGAVLNTCSQLGTSIGLTITAVVTDSRTAATTSDDLSHTLMVGYRLAFRVLFGWMVLVCLAGALGLRNIGKIGTKQD</sequence>
<feature type="transmembrane region" description="Helical" evidence="5">
    <location>
        <begin position="79"/>
        <end position="99"/>
    </location>
</feature>
<feature type="transmembrane region" description="Helical" evidence="5">
    <location>
        <begin position="194"/>
        <end position="214"/>
    </location>
</feature>
<dbReference type="InterPro" id="IPR020846">
    <property type="entry name" value="MFS_dom"/>
</dbReference>
<evidence type="ECO:0000256" key="1">
    <source>
        <dbReference type="ARBA" id="ARBA00004141"/>
    </source>
</evidence>
<dbReference type="Pfam" id="PF07690">
    <property type="entry name" value="MFS_1"/>
    <property type="match status" value="1"/>
</dbReference>
<evidence type="ECO:0000259" key="6">
    <source>
        <dbReference type="PROSITE" id="PS50850"/>
    </source>
</evidence>
<accession>A0A9N8JMF8</accession>
<dbReference type="Proteomes" id="UP000716446">
    <property type="component" value="Unassembled WGS sequence"/>
</dbReference>
<keyword evidence="3 5" id="KW-1133">Transmembrane helix</keyword>
<protein>
    <recommendedName>
        <fullName evidence="6">Major facilitator superfamily (MFS) profile domain-containing protein</fullName>
    </recommendedName>
</protein>
<evidence type="ECO:0000256" key="4">
    <source>
        <dbReference type="ARBA" id="ARBA00023136"/>
    </source>
</evidence>
<keyword evidence="8" id="KW-1185">Reference proteome</keyword>
<feature type="transmembrane region" description="Helical" evidence="5">
    <location>
        <begin position="15"/>
        <end position="35"/>
    </location>
</feature>
<dbReference type="GO" id="GO:0022857">
    <property type="term" value="F:transmembrane transporter activity"/>
    <property type="evidence" value="ECO:0007669"/>
    <property type="project" value="InterPro"/>
</dbReference>
<dbReference type="Gene3D" id="1.20.1250.20">
    <property type="entry name" value="MFS general substrate transporter like domains"/>
    <property type="match status" value="1"/>
</dbReference>
<name>A0A9N8JMF8_9PEZI</name>
<dbReference type="PANTHER" id="PTHR42718:SF27">
    <property type="entry name" value="TRANSPORTER, PUTATIVE-RELATED"/>
    <property type="match status" value="1"/>
</dbReference>
<feature type="transmembrane region" description="Helical" evidence="5">
    <location>
        <begin position="367"/>
        <end position="387"/>
    </location>
</feature>
<reference evidence="7" key="1">
    <citation type="submission" date="2020-06" db="EMBL/GenBank/DDBJ databases">
        <authorList>
            <person name="Onetto C."/>
        </authorList>
    </citation>
    <scope>NUCLEOTIDE SEQUENCE</scope>
</reference>
<dbReference type="GO" id="GO:0016020">
    <property type="term" value="C:membrane"/>
    <property type="evidence" value="ECO:0007669"/>
    <property type="project" value="UniProtKB-SubCell"/>
</dbReference>
<feature type="transmembrane region" description="Helical" evidence="5">
    <location>
        <begin position="234"/>
        <end position="252"/>
    </location>
</feature>
<organism evidence="7 8">
    <name type="scientific">Aureobasidium vineae</name>
    <dbReference type="NCBI Taxonomy" id="2773715"/>
    <lineage>
        <taxon>Eukaryota</taxon>
        <taxon>Fungi</taxon>
        <taxon>Dikarya</taxon>
        <taxon>Ascomycota</taxon>
        <taxon>Pezizomycotina</taxon>
        <taxon>Dothideomycetes</taxon>
        <taxon>Dothideomycetidae</taxon>
        <taxon>Dothideales</taxon>
        <taxon>Saccotheciaceae</taxon>
        <taxon>Aureobasidium</taxon>
    </lineage>
</organism>
<dbReference type="AlphaFoldDB" id="A0A9N8JMF8"/>
<comment type="subcellular location">
    <subcellularLocation>
        <location evidence="1">Membrane</location>
        <topology evidence="1">Multi-pass membrane protein</topology>
    </subcellularLocation>
</comment>
<evidence type="ECO:0000256" key="3">
    <source>
        <dbReference type="ARBA" id="ARBA00022989"/>
    </source>
</evidence>
<feature type="transmembrane region" description="Helical" evidence="5">
    <location>
        <begin position="155"/>
        <end position="174"/>
    </location>
</feature>
<dbReference type="PANTHER" id="PTHR42718">
    <property type="entry name" value="MAJOR FACILITATOR SUPERFAMILY MULTIDRUG TRANSPORTER MFSC"/>
    <property type="match status" value="1"/>
</dbReference>
<feature type="transmembrane region" description="Helical" evidence="5">
    <location>
        <begin position="120"/>
        <end position="143"/>
    </location>
</feature>
<evidence type="ECO:0000256" key="2">
    <source>
        <dbReference type="ARBA" id="ARBA00022692"/>
    </source>
</evidence>
<proteinExistence type="predicted"/>